<keyword evidence="2" id="KW-0732">Signal</keyword>
<dbReference type="InterPro" id="IPR036398">
    <property type="entry name" value="CA_dom_sf"/>
</dbReference>
<dbReference type="PROSITE" id="PS51144">
    <property type="entry name" value="ALPHA_CA_2"/>
    <property type="match status" value="1"/>
</dbReference>
<feature type="chain" id="PRO_5043123081" evidence="2">
    <location>
        <begin position="17"/>
        <end position="351"/>
    </location>
</feature>
<dbReference type="EMBL" id="UXUI01012203">
    <property type="protein sequence ID" value="VDD96762.1"/>
    <property type="molecule type" value="Genomic_DNA"/>
</dbReference>
<keyword evidence="5" id="KW-1185">Reference proteome</keyword>
<dbReference type="GO" id="GO:0004089">
    <property type="term" value="F:carbonate dehydratase activity"/>
    <property type="evidence" value="ECO:0007669"/>
    <property type="project" value="InterPro"/>
</dbReference>
<dbReference type="Pfam" id="PF00194">
    <property type="entry name" value="Carb_anhydrase"/>
    <property type="match status" value="1"/>
</dbReference>
<dbReference type="GO" id="GO:0008270">
    <property type="term" value="F:zinc ion binding"/>
    <property type="evidence" value="ECO:0007669"/>
    <property type="project" value="InterPro"/>
</dbReference>
<reference evidence="4 5" key="2">
    <citation type="submission" date="2018-10" db="EMBL/GenBank/DDBJ databases">
        <authorList>
            <consortium name="Pathogen Informatics"/>
        </authorList>
    </citation>
    <scope>NUCLEOTIDE SEQUENCE [LARGE SCALE GENOMIC DNA]</scope>
</reference>
<evidence type="ECO:0000313" key="4">
    <source>
        <dbReference type="EMBL" id="VDD96762.1"/>
    </source>
</evidence>
<evidence type="ECO:0000256" key="2">
    <source>
        <dbReference type="SAM" id="SignalP"/>
    </source>
</evidence>
<accession>A0A0N4VMW7</accession>
<dbReference type="Proteomes" id="UP000274131">
    <property type="component" value="Unassembled WGS sequence"/>
</dbReference>
<organism evidence="6">
    <name type="scientific">Enterobius vermicularis</name>
    <name type="common">Human pinworm</name>
    <dbReference type="NCBI Taxonomy" id="51028"/>
    <lineage>
        <taxon>Eukaryota</taxon>
        <taxon>Metazoa</taxon>
        <taxon>Ecdysozoa</taxon>
        <taxon>Nematoda</taxon>
        <taxon>Chromadorea</taxon>
        <taxon>Rhabditida</taxon>
        <taxon>Spirurina</taxon>
        <taxon>Oxyuridomorpha</taxon>
        <taxon>Oxyuroidea</taxon>
        <taxon>Oxyuridae</taxon>
        <taxon>Enterobius</taxon>
    </lineage>
</organism>
<dbReference type="InterPro" id="IPR023561">
    <property type="entry name" value="Carbonic_anhydrase_a-class"/>
</dbReference>
<dbReference type="PANTHER" id="PTHR18952:SF208">
    <property type="entry name" value="CARBONIC ANHYDRASE XA-RELATED"/>
    <property type="match status" value="1"/>
</dbReference>
<dbReference type="GO" id="GO:0006730">
    <property type="term" value="P:one-carbon metabolic process"/>
    <property type="evidence" value="ECO:0007669"/>
    <property type="project" value="TreeGrafter"/>
</dbReference>
<dbReference type="Gene3D" id="3.10.200.10">
    <property type="entry name" value="Alpha carbonic anhydrase"/>
    <property type="match status" value="1"/>
</dbReference>
<comment type="similarity">
    <text evidence="1">Belongs to the alpha-carbonic anhydrase family.</text>
</comment>
<evidence type="ECO:0000259" key="3">
    <source>
        <dbReference type="PROSITE" id="PS51144"/>
    </source>
</evidence>
<dbReference type="OrthoDB" id="5978072at2759"/>
<dbReference type="PANTHER" id="PTHR18952">
    <property type="entry name" value="CARBONIC ANHYDRASE"/>
    <property type="match status" value="1"/>
</dbReference>
<dbReference type="SUPFAM" id="SSF51069">
    <property type="entry name" value="Carbonic anhydrase"/>
    <property type="match status" value="1"/>
</dbReference>
<dbReference type="WBParaSite" id="EVEC_0001230701-mRNA-1">
    <property type="protein sequence ID" value="EVEC_0001230701-mRNA-1"/>
    <property type="gene ID" value="EVEC_0001230701"/>
</dbReference>
<feature type="signal peptide" evidence="2">
    <location>
        <begin position="1"/>
        <end position="16"/>
    </location>
</feature>
<proteinExistence type="inferred from homology"/>
<gene>
    <name evidence="4" type="ORF">EVEC_LOCUS11513</name>
</gene>
<evidence type="ECO:0000313" key="5">
    <source>
        <dbReference type="Proteomes" id="UP000274131"/>
    </source>
</evidence>
<sequence>MTLWLMTACIYPCILGPDFWGLINKDWKMCSVGRMQSPINIDPKVLLYDPNLTPVEMEPTKVDATLENTGQLPLVTINDSLTVKKNVNISGGPTFPYTYRLHYLTFHFGKASESERGSEHTIDKTRFPAEIQMLAYNTDLYANFSEAMTRPHGLLAIAVIVDIGAVTNPELKRLTVASQSIRYKGSTAVMKHFYARGFLPRSTDYITYEGSLTYPGCYETVTWVLMNNPIYIQTEDLLFWSEIQTEKEDAVNPAMMTSNYRPLRALNGRLIRTNISIKQKNDSLQTCLSNIYVDLGYRANPDRVVMSSAVSKQRRHSALTTGNAEMIHRHSFESSSNIDSYHQPYEYIHNF</sequence>
<dbReference type="SMART" id="SM01057">
    <property type="entry name" value="Carb_anhydrase"/>
    <property type="match status" value="1"/>
</dbReference>
<evidence type="ECO:0000256" key="1">
    <source>
        <dbReference type="ARBA" id="ARBA00010718"/>
    </source>
</evidence>
<evidence type="ECO:0000313" key="6">
    <source>
        <dbReference type="WBParaSite" id="EVEC_0001230701-mRNA-1"/>
    </source>
</evidence>
<reference evidence="6" key="1">
    <citation type="submission" date="2017-02" db="UniProtKB">
        <authorList>
            <consortium name="WormBaseParasite"/>
        </authorList>
    </citation>
    <scope>IDENTIFICATION</scope>
</reference>
<dbReference type="InterPro" id="IPR001148">
    <property type="entry name" value="CA_dom"/>
</dbReference>
<dbReference type="STRING" id="51028.A0A0N4VMW7"/>
<dbReference type="AlphaFoldDB" id="A0A0N4VMW7"/>
<protein>
    <submittedName>
        <fullName evidence="6">Alpha-carbonic anhydrase domain-containing protein</fullName>
    </submittedName>
</protein>
<feature type="domain" description="Alpha-carbonic anhydrase" evidence="3">
    <location>
        <begin position="7"/>
        <end position="275"/>
    </location>
</feature>
<name>A0A0N4VMW7_ENTVE</name>